<organism evidence="5 6">
    <name type="scientific">Saccharomonospora piscinae</name>
    <dbReference type="NCBI Taxonomy" id="687388"/>
    <lineage>
        <taxon>Bacteria</taxon>
        <taxon>Bacillati</taxon>
        <taxon>Actinomycetota</taxon>
        <taxon>Actinomycetes</taxon>
        <taxon>Pseudonocardiales</taxon>
        <taxon>Pseudonocardiaceae</taxon>
        <taxon>Saccharomonospora</taxon>
    </lineage>
</organism>
<protein>
    <submittedName>
        <fullName evidence="5">4-hydroxybenzoate polyprenyltransferase</fullName>
    </submittedName>
</protein>
<evidence type="ECO:0000256" key="1">
    <source>
        <dbReference type="ARBA" id="ARBA00004141"/>
    </source>
</evidence>
<keyword evidence="5" id="KW-0808">Transferase</keyword>
<name>A0A1V8ZWS4_SACPI</name>
<dbReference type="PANTHER" id="PTHR42723">
    <property type="entry name" value="CHLOROPHYLL SYNTHASE"/>
    <property type="match status" value="1"/>
</dbReference>
<evidence type="ECO:0000313" key="6">
    <source>
        <dbReference type="Proteomes" id="UP000192591"/>
    </source>
</evidence>
<keyword evidence="6" id="KW-1185">Reference proteome</keyword>
<dbReference type="GO" id="GO:0016765">
    <property type="term" value="F:transferase activity, transferring alkyl or aryl (other than methyl) groups"/>
    <property type="evidence" value="ECO:0007669"/>
    <property type="project" value="InterPro"/>
</dbReference>
<dbReference type="AlphaFoldDB" id="A0A1V8ZWS4"/>
<dbReference type="InterPro" id="IPR050475">
    <property type="entry name" value="Prenyltransferase_related"/>
</dbReference>
<accession>A0A1V8ZWS4</accession>
<dbReference type="EMBL" id="MWIH01000009">
    <property type="protein sequence ID" value="OQO89369.1"/>
    <property type="molecule type" value="Genomic_DNA"/>
</dbReference>
<dbReference type="RefSeq" id="WP_081194780.1">
    <property type="nucleotide sequence ID" value="NZ_MWIH01000009.1"/>
</dbReference>
<comment type="caution">
    <text evidence="5">The sequence shown here is derived from an EMBL/GenBank/DDBJ whole genome shotgun (WGS) entry which is preliminary data.</text>
</comment>
<dbReference type="NCBIfam" id="NF045897">
    <property type="entry name" value="SCO3242_trans"/>
    <property type="match status" value="1"/>
</dbReference>
<keyword evidence="4" id="KW-0472">Membrane</keyword>
<gene>
    <name evidence="5" type="ORF">B1813_20710</name>
</gene>
<dbReference type="InterPro" id="IPR044878">
    <property type="entry name" value="UbiA_sf"/>
</dbReference>
<dbReference type="InterPro" id="IPR000537">
    <property type="entry name" value="UbiA_prenyltransferase"/>
</dbReference>
<dbReference type="STRING" id="1962155.B1813_20710"/>
<evidence type="ECO:0000256" key="4">
    <source>
        <dbReference type="ARBA" id="ARBA00023136"/>
    </source>
</evidence>
<proteinExistence type="predicted"/>
<keyword evidence="3" id="KW-1133">Transmembrane helix</keyword>
<evidence type="ECO:0000313" key="5">
    <source>
        <dbReference type="EMBL" id="OQO89369.1"/>
    </source>
</evidence>
<comment type="subcellular location">
    <subcellularLocation>
        <location evidence="1">Membrane</location>
        <topology evidence="1">Multi-pass membrane protein</topology>
    </subcellularLocation>
</comment>
<keyword evidence="2" id="KW-0812">Transmembrane</keyword>
<dbReference type="PANTHER" id="PTHR42723:SF1">
    <property type="entry name" value="CHLOROPHYLL SYNTHASE, CHLOROPLASTIC"/>
    <property type="match status" value="1"/>
</dbReference>
<reference evidence="5 6" key="1">
    <citation type="submission" date="2017-02" db="EMBL/GenBank/DDBJ databases">
        <title>Draft genome of Saccharomonospora sp. 154.</title>
        <authorList>
            <person name="Alonso-Carmona G.S."/>
            <person name="De La Haba R."/>
            <person name="Vera-Gargallo B."/>
            <person name="Sandoval-Trujillo A.H."/>
            <person name="Ramirez-Duran N."/>
            <person name="Ventosa A."/>
        </authorList>
    </citation>
    <scope>NUCLEOTIDE SEQUENCE [LARGE SCALE GENOMIC DNA]</scope>
    <source>
        <strain evidence="5 6">LRS4.154</strain>
    </source>
</reference>
<dbReference type="CDD" id="cd13964">
    <property type="entry name" value="PT_UbiA_1"/>
    <property type="match status" value="1"/>
</dbReference>
<evidence type="ECO:0000256" key="2">
    <source>
        <dbReference type="ARBA" id="ARBA00022692"/>
    </source>
</evidence>
<dbReference type="Proteomes" id="UP000192591">
    <property type="component" value="Unassembled WGS sequence"/>
</dbReference>
<dbReference type="Gene3D" id="1.10.357.140">
    <property type="entry name" value="UbiA prenyltransferase"/>
    <property type="match status" value="1"/>
</dbReference>
<sequence>MSAYVELVRGPAALTAVGDTVAGGAAAGAPLRGRRRLLPVASAAFYWAGMALNDWADRDLDAVERPERPIPSGRVSPTAALATGGALTAAGLVLARAAGGSRAWRTALPLAACVWAYDTTTKGTPLGPVTMAACRGLDVLLGATGREREALAAASALGVHTFGVTALSGGEVHGTSPATAGGALAATAATTALSTRSARRTDPPATSRAARRAATVLGGAFSGTYAASVGRAQYTALRDPSAARVREATKAGIHGMVPLQAAIAARHGAVRAATLLVTALPLARRLAKKVSPT</sequence>
<dbReference type="Pfam" id="PF01040">
    <property type="entry name" value="UbiA"/>
    <property type="match status" value="1"/>
</dbReference>
<dbReference type="GO" id="GO:0016020">
    <property type="term" value="C:membrane"/>
    <property type="evidence" value="ECO:0007669"/>
    <property type="project" value="UniProtKB-SubCell"/>
</dbReference>
<evidence type="ECO:0000256" key="3">
    <source>
        <dbReference type="ARBA" id="ARBA00022989"/>
    </source>
</evidence>